<protein>
    <submittedName>
        <fullName evidence="1">Uncharacterized protein</fullName>
    </submittedName>
</protein>
<dbReference type="Proteomes" id="UP000019772">
    <property type="component" value="Chromosome"/>
</dbReference>
<keyword evidence="2" id="KW-1185">Reference proteome</keyword>
<organism evidence="1 2">
    <name type="scientific">Paenibacillus sabinae T27</name>
    <dbReference type="NCBI Taxonomy" id="1268072"/>
    <lineage>
        <taxon>Bacteria</taxon>
        <taxon>Bacillati</taxon>
        <taxon>Bacillota</taxon>
        <taxon>Bacilli</taxon>
        <taxon>Bacillales</taxon>
        <taxon>Paenibacillaceae</taxon>
        <taxon>Paenibacillus</taxon>
    </lineage>
</organism>
<proteinExistence type="predicted"/>
<dbReference type="HOGENOM" id="CLU_2495009_0_0_9"/>
<evidence type="ECO:0000313" key="1">
    <source>
        <dbReference type="EMBL" id="AHV98186.1"/>
    </source>
</evidence>
<name>X4ZF69_9BACL</name>
<dbReference type="EMBL" id="CP004078">
    <property type="protein sequence ID" value="AHV98186.1"/>
    <property type="molecule type" value="Genomic_DNA"/>
</dbReference>
<accession>X4ZF69</accession>
<evidence type="ECO:0000313" key="2">
    <source>
        <dbReference type="Proteomes" id="UP000019772"/>
    </source>
</evidence>
<reference evidence="1 2" key="1">
    <citation type="journal article" date="2014" name="PLoS Genet.">
        <title>Comparative Genomic Analysis of N2-Fixing and Non-N2-Fixing Paenibacillus spp.: Organization, Evolution and Expression of the Nitrogen Fixation Genes.</title>
        <authorList>
            <person name="Xie J.B."/>
            <person name="Du Z."/>
            <person name="Bai L."/>
            <person name="Tian C."/>
            <person name="Zhang Y."/>
            <person name="Xie J.Y."/>
            <person name="Wang T."/>
            <person name="Liu X."/>
            <person name="Chen X."/>
            <person name="Cheng Q."/>
            <person name="Chen S."/>
            <person name="Li J."/>
        </authorList>
    </citation>
    <scope>NUCLEOTIDE SEQUENCE [LARGE SCALE GENOMIC DNA]</scope>
    <source>
        <strain evidence="1 2">T27</strain>
    </source>
</reference>
<dbReference type="KEGG" id="psab:PSAB_16395"/>
<dbReference type="AlphaFoldDB" id="X4ZF69"/>
<sequence length="86" mass="10213">MQKRNFVIKVPLLNVYLHITGTVFQFRQKRAELFLILLDRQKNSRRIRVIAYPAAAPDCCRKYVEKRDLITAFPGNYMKQEERNIG</sequence>
<gene>
    <name evidence="1" type="ORF">PSAB_16395</name>
</gene>